<dbReference type="AlphaFoldDB" id="A0A7U5PGW0"/>
<evidence type="ECO:0000313" key="4">
    <source>
        <dbReference type="EMBL" id="ATX62939.1"/>
    </source>
</evidence>
<reference evidence="4 5" key="1">
    <citation type="submission" date="2017-11" db="EMBL/GenBank/DDBJ databases">
        <title>The complete genome sequence and comparative genome analysis of Yersinia enterocolitica strain LC20.</title>
        <authorList>
            <person name="Shi G."/>
            <person name="Su M."/>
            <person name="Liang J."/>
            <person name="Gu W."/>
            <person name="Xiao Y."/>
            <person name="Zhang Z."/>
            <person name="Qiu H."/>
            <person name="Duan R."/>
            <person name="Zhang Z."/>
            <person name="Li Y."/>
            <person name="Zhang X."/>
            <person name="Ling Y."/>
            <person name="Song L."/>
            <person name="Chen M."/>
            <person name="Zhao Y."/>
            <person name="Wu J."/>
            <person name="Jing H."/>
            <person name="Xiao J."/>
            <person name="Wang X."/>
        </authorList>
    </citation>
    <scope>NUCLEOTIDE SEQUENCE [LARGE SCALE GENOMIC DNA]</scope>
    <source>
        <strain evidence="4 5">LC20</strain>
    </source>
</reference>
<sequence>MARTQTLTVWAKEEFDEPVPSYPTLIKYAKSGMISPPPMKAGKCWRVDKNARFIGMAIKPMVKQNDDPRLKRIMEDGQTT</sequence>
<evidence type="ECO:0000256" key="1">
    <source>
        <dbReference type="ARBA" id="ARBA00023125"/>
    </source>
</evidence>
<gene>
    <name evidence="4" type="ORF">LC20_08410</name>
</gene>
<organism evidence="4 5">
    <name type="scientific">Yersinia enterocolitica LC20</name>
    <dbReference type="NCBI Taxonomy" id="1443113"/>
    <lineage>
        <taxon>Bacteria</taxon>
        <taxon>Pseudomonadati</taxon>
        <taxon>Pseudomonadota</taxon>
        <taxon>Gammaproteobacteria</taxon>
        <taxon>Enterobacterales</taxon>
        <taxon>Yersiniaceae</taxon>
        <taxon>Yersinia</taxon>
    </lineage>
</organism>
<keyword evidence="1" id="KW-0238">DNA-binding</keyword>
<dbReference type="InterPro" id="IPR009061">
    <property type="entry name" value="DNA-bd_dom_put_sf"/>
</dbReference>
<dbReference type="GO" id="GO:0006310">
    <property type="term" value="P:DNA recombination"/>
    <property type="evidence" value="ECO:0007669"/>
    <property type="project" value="UniProtKB-KW"/>
</dbReference>
<dbReference type="GO" id="GO:0003677">
    <property type="term" value="F:DNA binding"/>
    <property type="evidence" value="ECO:0007669"/>
    <property type="project" value="UniProtKB-KW"/>
</dbReference>
<protein>
    <submittedName>
        <fullName evidence="4">Excisionase</fullName>
    </submittedName>
</protein>
<dbReference type="Pfam" id="PF07825">
    <property type="entry name" value="Exc"/>
    <property type="match status" value="1"/>
</dbReference>
<dbReference type="Proteomes" id="UP000230961">
    <property type="component" value="Chromosome"/>
</dbReference>
<dbReference type="SUPFAM" id="SSF46955">
    <property type="entry name" value="Putative DNA-binding domain"/>
    <property type="match status" value="1"/>
</dbReference>
<feature type="domain" description="Excisionase-like" evidence="3">
    <location>
        <begin position="6"/>
        <end position="73"/>
    </location>
</feature>
<dbReference type="InterPro" id="IPR012884">
    <property type="entry name" value="Excisionase-like"/>
</dbReference>
<keyword evidence="2" id="KW-0233">DNA recombination</keyword>
<dbReference type="InterPro" id="IPR038137">
    <property type="entry name" value="Excisionase-like_sf"/>
</dbReference>
<evidence type="ECO:0000256" key="2">
    <source>
        <dbReference type="ARBA" id="ARBA00023172"/>
    </source>
</evidence>
<dbReference type="EMBL" id="CP007448">
    <property type="protein sequence ID" value="ATX62939.1"/>
    <property type="molecule type" value="Genomic_DNA"/>
</dbReference>
<dbReference type="Gene3D" id="1.10.1660.20">
    <property type="match status" value="1"/>
</dbReference>
<proteinExistence type="predicted"/>
<evidence type="ECO:0000313" key="5">
    <source>
        <dbReference type="Proteomes" id="UP000230961"/>
    </source>
</evidence>
<accession>A0A7U5PGW0</accession>
<evidence type="ECO:0000259" key="3">
    <source>
        <dbReference type="Pfam" id="PF07825"/>
    </source>
</evidence>
<dbReference type="KEGG" id="yel:LC20_08410"/>
<name>A0A7U5PGW0_YEREN</name>